<keyword evidence="10" id="KW-1185">Reference proteome</keyword>
<keyword evidence="5" id="KW-0539">Nucleus</keyword>
<feature type="region of interest" description="Disordered" evidence="7">
    <location>
        <begin position="482"/>
        <end position="520"/>
    </location>
</feature>
<dbReference type="InterPro" id="IPR019786">
    <property type="entry name" value="Zinc_finger_PHD-type_CS"/>
</dbReference>
<sequence length="520" mass="58284">MRLPNRVHVGLSSSSPVCCSEGQCRENDKEELRRNKFGCSITDASGLMSPPFYCIFWRRISRRTSARKLVSTPVSEQVTDNPLSSLETSVAYEKPLIPENDKYEQSFSTLLFLSPFELEHLVAALKSEIPSVLFDSIHVILLTLRKRLEFLYTEGCQSASICLRNLNWDFLDIVTWPMFLAEYLLIHSSQYKTSFDANLSILVTDYYKQPVILKLEILQCLCDDMIEADTIRKKKAVMDVSGGTSFTEEMVDETTDLNSDECCLCKMDGNLIRCDGCPAAYHSRCVGIASNNLPEGDWYCPECAIGKHQASRKSRRSLRGADLLGMDPHGCLYFGSCGYLLVSKSSDARSLFNYYHVNDIPVVIEVLESVDTLYGDLLMAIYKSWDIPVDLNAGASNLAVFNQSSFKNMQMTAKYYSTSTSLAPFTSSVTFMDKTLVDDQKKLEKNSTIDSTIESPCIASEGSANTTQMRSGIESIQMHRLYDSNRSDESLNQSRIPEKDFPVGDCSLASSRPDGEHNIK</sequence>
<evidence type="ECO:0000256" key="1">
    <source>
        <dbReference type="ARBA" id="ARBA00004123"/>
    </source>
</evidence>
<evidence type="ECO:0000256" key="7">
    <source>
        <dbReference type="SAM" id="MobiDB-lite"/>
    </source>
</evidence>
<name>A0A9D5AD17_PEA</name>
<evidence type="ECO:0000256" key="3">
    <source>
        <dbReference type="ARBA" id="ARBA00022771"/>
    </source>
</evidence>
<dbReference type="PROSITE" id="PS01359">
    <property type="entry name" value="ZF_PHD_1"/>
    <property type="match status" value="1"/>
</dbReference>
<dbReference type="EMBL" id="JAMSHJ010000006">
    <property type="protein sequence ID" value="KAI5401195.1"/>
    <property type="molecule type" value="Genomic_DNA"/>
</dbReference>
<dbReference type="SUPFAM" id="SSF57903">
    <property type="entry name" value="FYVE/PHD zinc finger"/>
    <property type="match status" value="1"/>
</dbReference>
<dbReference type="Gramene" id="Psat06G0588000-T1">
    <property type="protein sequence ID" value="KAI5401195.1"/>
    <property type="gene ID" value="KIW84_065880"/>
</dbReference>
<evidence type="ECO:0000256" key="2">
    <source>
        <dbReference type="ARBA" id="ARBA00022723"/>
    </source>
</evidence>
<dbReference type="PROSITE" id="PS50016">
    <property type="entry name" value="ZF_PHD_2"/>
    <property type="match status" value="1"/>
</dbReference>
<evidence type="ECO:0000256" key="5">
    <source>
        <dbReference type="ARBA" id="ARBA00023242"/>
    </source>
</evidence>
<dbReference type="AlphaFoldDB" id="A0A9D5AD17"/>
<dbReference type="Gene3D" id="3.30.40.10">
    <property type="entry name" value="Zinc/RING finger domain, C3HC4 (zinc finger)"/>
    <property type="match status" value="1"/>
</dbReference>
<dbReference type="GO" id="GO:0005634">
    <property type="term" value="C:nucleus"/>
    <property type="evidence" value="ECO:0007669"/>
    <property type="project" value="UniProtKB-SubCell"/>
</dbReference>
<keyword evidence="4" id="KW-0862">Zinc</keyword>
<dbReference type="InterPro" id="IPR019787">
    <property type="entry name" value="Znf_PHD-finger"/>
</dbReference>
<dbReference type="GO" id="GO:0008270">
    <property type="term" value="F:zinc ion binding"/>
    <property type="evidence" value="ECO:0007669"/>
    <property type="project" value="UniProtKB-KW"/>
</dbReference>
<dbReference type="PANTHER" id="PTHR46508">
    <property type="entry name" value="PHD FINGER FAMILY PROTEIN"/>
    <property type="match status" value="1"/>
</dbReference>
<dbReference type="Proteomes" id="UP001058974">
    <property type="component" value="Chromosome 6"/>
</dbReference>
<dbReference type="InterPro" id="IPR001965">
    <property type="entry name" value="Znf_PHD"/>
</dbReference>
<dbReference type="Pfam" id="PF00628">
    <property type="entry name" value="PHD"/>
    <property type="match status" value="1"/>
</dbReference>
<comment type="caution">
    <text evidence="9">The sequence shown here is derived from an EMBL/GenBank/DDBJ whole genome shotgun (WGS) entry which is preliminary data.</text>
</comment>
<dbReference type="Pfam" id="PF02791">
    <property type="entry name" value="DDT"/>
    <property type="match status" value="1"/>
</dbReference>
<evidence type="ECO:0000256" key="6">
    <source>
        <dbReference type="PROSITE-ProRule" id="PRU00146"/>
    </source>
</evidence>
<dbReference type="SMART" id="SM00249">
    <property type="entry name" value="PHD"/>
    <property type="match status" value="1"/>
</dbReference>
<evidence type="ECO:0000313" key="9">
    <source>
        <dbReference type="EMBL" id="KAI5401195.1"/>
    </source>
</evidence>
<protein>
    <recommendedName>
        <fullName evidence="8">PHD-type domain-containing protein</fullName>
    </recommendedName>
</protein>
<evidence type="ECO:0000256" key="4">
    <source>
        <dbReference type="ARBA" id="ARBA00022833"/>
    </source>
</evidence>
<dbReference type="PANTHER" id="PTHR46508:SF5">
    <property type="entry name" value="PHD-FINGER AND DNA BINDING DOMAIN-CONTAINING PROTEIN"/>
    <property type="match status" value="1"/>
</dbReference>
<dbReference type="InterPro" id="IPR011011">
    <property type="entry name" value="Znf_FYVE_PHD"/>
</dbReference>
<proteinExistence type="predicted"/>
<gene>
    <name evidence="9" type="ORF">KIW84_065880</name>
</gene>
<evidence type="ECO:0000259" key="8">
    <source>
        <dbReference type="PROSITE" id="PS50016"/>
    </source>
</evidence>
<evidence type="ECO:0000313" key="10">
    <source>
        <dbReference type="Proteomes" id="UP001058974"/>
    </source>
</evidence>
<dbReference type="InterPro" id="IPR018501">
    <property type="entry name" value="DDT_dom"/>
</dbReference>
<accession>A0A9D5AD17</accession>
<dbReference type="InterPro" id="IPR013083">
    <property type="entry name" value="Znf_RING/FYVE/PHD"/>
</dbReference>
<keyword evidence="2" id="KW-0479">Metal-binding</keyword>
<comment type="subcellular location">
    <subcellularLocation>
        <location evidence="1">Nucleus</location>
    </subcellularLocation>
</comment>
<keyword evidence="3 6" id="KW-0863">Zinc-finger</keyword>
<organism evidence="9 10">
    <name type="scientific">Pisum sativum</name>
    <name type="common">Garden pea</name>
    <name type="synonym">Lathyrus oleraceus</name>
    <dbReference type="NCBI Taxonomy" id="3888"/>
    <lineage>
        <taxon>Eukaryota</taxon>
        <taxon>Viridiplantae</taxon>
        <taxon>Streptophyta</taxon>
        <taxon>Embryophyta</taxon>
        <taxon>Tracheophyta</taxon>
        <taxon>Spermatophyta</taxon>
        <taxon>Magnoliopsida</taxon>
        <taxon>eudicotyledons</taxon>
        <taxon>Gunneridae</taxon>
        <taxon>Pentapetalae</taxon>
        <taxon>rosids</taxon>
        <taxon>fabids</taxon>
        <taxon>Fabales</taxon>
        <taxon>Fabaceae</taxon>
        <taxon>Papilionoideae</taxon>
        <taxon>50 kb inversion clade</taxon>
        <taxon>NPAAA clade</taxon>
        <taxon>Hologalegina</taxon>
        <taxon>IRL clade</taxon>
        <taxon>Fabeae</taxon>
        <taxon>Lathyrus</taxon>
    </lineage>
</organism>
<reference evidence="9 10" key="1">
    <citation type="journal article" date="2022" name="Nat. Genet.">
        <title>Improved pea reference genome and pan-genome highlight genomic features and evolutionary characteristics.</title>
        <authorList>
            <person name="Yang T."/>
            <person name="Liu R."/>
            <person name="Luo Y."/>
            <person name="Hu S."/>
            <person name="Wang D."/>
            <person name="Wang C."/>
            <person name="Pandey M.K."/>
            <person name="Ge S."/>
            <person name="Xu Q."/>
            <person name="Li N."/>
            <person name="Li G."/>
            <person name="Huang Y."/>
            <person name="Saxena R.K."/>
            <person name="Ji Y."/>
            <person name="Li M."/>
            <person name="Yan X."/>
            <person name="He Y."/>
            <person name="Liu Y."/>
            <person name="Wang X."/>
            <person name="Xiang C."/>
            <person name="Varshney R.K."/>
            <person name="Ding H."/>
            <person name="Gao S."/>
            <person name="Zong X."/>
        </authorList>
    </citation>
    <scope>NUCLEOTIDE SEQUENCE [LARGE SCALE GENOMIC DNA]</scope>
    <source>
        <strain evidence="9 10">cv. Zhongwan 6</strain>
    </source>
</reference>
<feature type="domain" description="PHD-type" evidence="8">
    <location>
        <begin position="259"/>
        <end position="306"/>
    </location>
</feature>